<dbReference type="GO" id="GO:0035770">
    <property type="term" value="C:ribonucleoprotein granule"/>
    <property type="evidence" value="ECO:0007669"/>
    <property type="project" value="TreeGrafter"/>
</dbReference>
<accession>A0A9P1CJI0</accession>
<evidence type="ECO:0000259" key="1">
    <source>
        <dbReference type="PROSITE" id="PS50235"/>
    </source>
</evidence>
<dbReference type="PANTHER" id="PTHR21228">
    <property type="entry name" value="FAST LEU-RICH DOMAIN-CONTAINING"/>
    <property type="match status" value="1"/>
</dbReference>
<dbReference type="PROSITE" id="PS00973">
    <property type="entry name" value="USP_2"/>
    <property type="match status" value="1"/>
</dbReference>
<dbReference type="AlphaFoldDB" id="A0A9P1CJI0"/>
<dbReference type="InterPro" id="IPR050870">
    <property type="entry name" value="FAST_kinase"/>
</dbReference>
<dbReference type="InterPro" id="IPR028889">
    <property type="entry name" value="USP"/>
</dbReference>
<feature type="domain" description="USP" evidence="1">
    <location>
        <begin position="485"/>
        <end position="840"/>
    </location>
</feature>
<dbReference type="GO" id="GO:0000963">
    <property type="term" value="P:mitochondrial RNA processing"/>
    <property type="evidence" value="ECO:0007669"/>
    <property type="project" value="TreeGrafter"/>
</dbReference>
<dbReference type="GO" id="GO:0044528">
    <property type="term" value="P:regulation of mitochondrial mRNA stability"/>
    <property type="evidence" value="ECO:0007669"/>
    <property type="project" value="TreeGrafter"/>
</dbReference>
<keyword evidence="4" id="KW-0645">Protease</keyword>
<sequence length="840" mass="93500">MMSELSAQNLAITAWSLAALETRDVSFFKQAADPFVLRLQECKAQELNNMLWAYATVNFRLPWLFLKSANHAISLGLAEFKTHELSIMLWAHGTAGVCNHEFFDQVVDEILGGRGIHSCAPREIANSAWAYSTIIGRCHVPWMTAVAQYSRSHVNEFDMQGIGNILWSFANVSTYSEALLHKACEETARRCYKDEASHNVAQVLSAMQAAGLQEVRLCEAAIDLFLRRGFVGGIGAREFLILGNAALPMANILHERWTNLKALLEEHIFRPLTEAIPPRHGMADWSQVETCISQLDIDHLGVGFTATFLKNIGVLGSVQVHQSSHIGCSWIQEAAQACALERERAIQAGAEENAPAEQQKLVRQLDKVNKREIVAWVRYQISLDGLKHAEHGRAFSWRLEAEMSQTRVAQLLKPMMTKSRMAPNMIGEHDRSGHAERCALLQVASDWLQTGPERGLEVHGEMWWSVLKSANRPDAEASKGDTESFGQAPKDVLACLASVLLYLNGDLDDGLPQVSELAIAIQEELGSWECGISSISGEQQDAHEALVKLLEAVYVGLSKRKVAAFQRLKPWDPMRPYWLGSPNFLHFCEASEALQHFQDLFEGVLEERRLCRSCGLVRVESCPSKQAFRCLSLDLIQMNHPHFSSVNLVNLLGSSYGGKPTEEIDGLVCDRCSLEASLRRALLDSGASIFAARACHRFAALLEAHAAGARLPDMEGLEALRPVAAPPCVLKRRSHVRSFRIRVAPRIFTFHMRRLIFGPFGFIKVSNPVRYPEILNDLGLSAGYGLCSVMSHLGHATEGHFITHRVSWHDEVNYIDCNCNCNAFFASQPKCQVFGVLESR</sequence>
<reference evidence="3" key="2">
    <citation type="submission" date="2024-04" db="EMBL/GenBank/DDBJ databases">
        <authorList>
            <person name="Chen Y."/>
            <person name="Shah S."/>
            <person name="Dougan E. K."/>
            <person name="Thang M."/>
            <person name="Chan C."/>
        </authorList>
    </citation>
    <scope>NUCLEOTIDE SEQUENCE [LARGE SCALE GENOMIC DNA]</scope>
</reference>
<dbReference type="GO" id="GO:0003723">
    <property type="term" value="F:RNA binding"/>
    <property type="evidence" value="ECO:0007669"/>
    <property type="project" value="TreeGrafter"/>
</dbReference>
<dbReference type="GO" id="GO:0004843">
    <property type="term" value="F:cysteine-type deubiquitinase activity"/>
    <property type="evidence" value="ECO:0007669"/>
    <property type="project" value="InterPro"/>
</dbReference>
<dbReference type="OrthoDB" id="2020758at2759"/>
<keyword evidence="5" id="KW-1185">Reference proteome</keyword>
<gene>
    <name evidence="2" type="ORF">C1SCF055_LOCUS18293</name>
</gene>
<name>A0A9P1CJI0_9DINO</name>
<comment type="caution">
    <text evidence="2">The sequence shown here is derived from an EMBL/GenBank/DDBJ whole genome shotgun (WGS) entry which is preliminary data.</text>
</comment>
<dbReference type="Pfam" id="PF00443">
    <property type="entry name" value="UCH"/>
    <property type="match status" value="1"/>
</dbReference>
<evidence type="ECO:0000313" key="4">
    <source>
        <dbReference type="EMBL" id="CAL4778688.1"/>
    </source>
</evidence>
<dbReference type="GO" id="GO:0005759">
    <property type="term" value="C:mitochondrial matrix"/>
    <property type="evidence" value="ECO:0007669"/>
    <property type="project" value="TreeGrafter"/>
</dbReference>
<dbReference type="InterPro" id="IPR001394">
    <property type="entry name" value="Peptidase_C19_UCH"/>
</dbReference>
<reference evidence="2" key="1">
    <citation type="submission" date="2022-10" db="EMBL/GenBank/DDBJ databases">
        <authorList>
            <person name="Chen Y."/>
            <person name="Dougan E. K."/>
            <person name="Chan C."/>
            <person name="Rhodes N."/>
            <person name="Thang M."/>
        </authorList>
    </citation>
    <scope>NUCLEOTIDE SEQUENCE</scope>
</reference>
<dbReference type="PANTHER" id="PTHR21228:SF40">
    <property type="entry name" value="LD45607P"/>
    <property type="match status" value="1"/>
</dbReference>
<dbReference type="InterPro" id="IPR038765">
    <property type="entry name" value="Papain-like_cys_pep_sf"/>
</dbReference>
<organism evidence="2">
    <name type="scientific">Cladocopium goreaui</name>
    <dbReference type="NCBI Taxonomy" id="2562237"/>
    <lineage>
        <taxon>Eukaryota</taxon>
        <taxon>Sar</taxon>
        <taxon>Alveolata</taxon>
        <taxon>Dinophyceae</taxon>
        <taxon>Suessiales</taxon>
        <taxon>Symbiodiniaceae</taxon>
        <taxon>Cladocopium</taxon>
    </lineage>
</organism>
<dbReference type="EMBL" id="CAMXCT020001586">
    <property type="protein sequence ID" value="CAL1144751.1"/>
    <property type="molecule type" value="Genomic_DNA"/>
</dbReference>
<dbReference type="SUPFAM" id="SSF54001">
    <property type="entry name" value="Cysteine proteinases"/>
    <property type="match status" value="1"/>
</dbReference>
<evidence type="ECO:0000313" key="2">
    <source>
        <dbReference type="EMBL" id="CAI3991376.1"/>
    </source>
</evidence>
<dbReference type="GO" id="GO:0016579">
    <property type="term" value="P:protein deubiquitination"/>
    <property type="evidence" value="ECO:0007669"/>
    <property type="project" value="InterPro"/>
</dbReference>
<evidence type="ECO:0000313" key="5">
    <source>
        <dbReference type="Proteomes" id="UP001152797"/>
    </source>
</evidence>
<dbReference type="InterPro" id="IPR018200">
    <property type="entry name" value="USP_CS"/>
</dbReference>
<dbReference type="GO" id="GO:0006508">
    <property type="term" value="P:proteolysis"/>
    <property type="evidence" value="ECO:0007669"/>
    <property type="project" value="UniProtKB-KW"/>
</dbReference>
<evidence type="ECO:0000313" key="3">
    <source>
        <dbReference type="EMBL" id="CAL1144751.1"/>
    </source>
</evidence>
<proteinExistence type="predicted"/>
<dbReference type="Proteomes" id="UP001152797">
    <property type="component" value="Unassembled WGS sequence"/>
</dbReference>
<dbReference type="Gene3D" id="3.90.70.10">
    <property type="entry name" value="Cysteine proteinases"/>
    <property type="match status" value="1"/>
</dbReference>
<keyword evidence="4" id="KW-0378">Hydrolase</keyword>
<dbReference type="PROSITE" id="PS50235">
    <property type="entry name" value="USP_3"/>
    <property type="match status" value="1"/>
</dbReference>
<dbReference type="EMBL" id="CAMXCT010001586">
    <property type="protein sequence ID" value="CAI3991376.1"/>
    <property type="molecule type" value="Genomic_DNA"/>
</dbReference>
<protein>
    <submittedName>
        <fullName evidence="4">Ubiquitin carboxyl-terminal hydrolase 16 (Deubiquitinating enzyme 16) (Ubiquitin thioesterase 16) (Ubiquitin-specific-processing protease 16)</fullName>
    </submittedName>
</protein>
<dbReference type="CDD" id="cd02257">
    <property type="entry name" value="Peptidase_C19"/>
    <property type="match status" value="1"/>
</dbReference>
<dbReference type="EMBL" id="CAMXCT030001586">
    <property type="protein sequence ID" value="CAL4778688.1"/>
    <property type="molecule type" value="Genomic_DNA"/>
</dbReference>